<accession>A0A4Q2U373</accession>
<protein>
    <submittedName>
        <fullName evidence="1">DUF4258 domain-containing protein</fullName>
    </submittedName>
</protein>
<comment type="caution">
    <text evidence="1">The sequence shown here is derived from an EMBL/GenBank/DDBJ whole genome shotgun (WGS) entry which is preliminary data.</text>
</comment>
<dbReference type="Proteomes" id="UP000290759">
    <property type="component" value="Unassembled WGS sequence"/>
</dbReference>
<keyword evidence="2" id="KW-1185">Reference proteome</keyword>
<reference evidence="1 2" key="1">
    <citation type="submission" date="2018-12" db="EMBL/GenBank/DDBJ databases">
        <authorList>
            <person name="Grouzdev D.S."/>
            <person name="Krutkina M.S."/>
        </authorList>
    </citation>
    <scope>NUCLEOTIDE SEQUENCE [LARGE SCALE GENOMIC DNA]</scope>
    <source>
        <strain evidence="1 2">RmlP026</strain>
    </source>
</reference>
<gene>
    <name evidence="1" type="ORF">D3273_24275</name>
</gene>
<name>A0A4Q2U373_9HYPH</name>
<evidence type="ECO:0000313" key="1">
    <source>
        <dbReference type="EMBL" id="RYC29361.1"/>
    </source>
</evidence>
<dbReference type="AlphaFoldDB" id="A0A4Q2U373"/>
<sequence length="101" mass="11554">MKERLRMAQANYKTETGVVRSVAANPSCHWIWTRHAREEMRNDQRVIADIQHALTNGHVDLIERKQDDVWRVLGRDLDGKPCGVACAVDEDIPSIKVITTF</sequence>
<reference evidence="1 2" key="2">
    <citation type="submission" date="2019-02" db="EMBL/GenBank/DDBJ databases">
        <title>'Lichenibacterium ramalinii' gen. nov. sp. nov., 'Lichenibacterium minor' gen. nov. sp. nov.</title>
        <authorList>
            <person name="Pankratov T."/>
        </authorList>
    </citation>
    <scope>NUCLEOTIDE SEQUENCE [LARGE SCALE GENOMIC DNA]</scope>
    <source>
        <strain evidence="1 2">RmlP026</strain>
    </source>
</reference>
<dbReference type="EMBL" id="QYBB01000055">
    <property type="protein sequence ID" value="RYC29361.1"/>
    <property type="molecule type" value="Genomic_DNA"/>
</dbReference>
<organism evidence="1 2">
    <name type="scientific">Lichenibacterium minor</name>
    <dbReference type="NCBI Taxonomy" id="2316528"/>
    <lineage>
        <taxon>Bacteria</taxon>
        <taxon>Pseudomonadati</taxon>
        <taxon>Pseudomonadota</taxon>
        <taxon>Alphaproteobacteria</taxon>
        <taxon>Hyphomicrobiales</taxon>
        <taxon>Lichenihabitantaceae</taxon>
        <taxon>Lichenibacterium</taxon>
    </lineage>
</organism>
<proteinExistence type="predicted"/>
<evidence type="ECO:0000313" key="2">
    <source>
        <dbReference type="Proteomes" id="UP000290759"/>
    </source>
</evidence>
<dbReference type="Pfam" id="PF14076">
    <property type="entry name" value="DUF4258"/>
    <property type="match status" value="1"/>
</dbReference>
<dbReference type="InterPro" id="IPR025354">
    <property type="entry name" value="DUF4258"/>
</dbReference>